<keyword evidence="5" id="KW-0808">Transferase</keyword>
<comment type="function">
    <text evidence="10">Catalyzes the transfer of pyrophosphate from adenosine triphosphate (ATP) to 6-hydroxymethyl-7,8-dihydropterin, an enzymatic step in folate biosynthesis pathway.</text>
</comment>
<evidence type="ECO:0000259" key="14">
    <source>
        <dbReference type="Pfam" id="PF01712"/>
    </source>
</evidence>
<dbReference type="OrthoDB" id="9776634at2"/>
<dbReference type="GO" id="GO:0046654">
    <property type="term" value="P:tetrahydrofolate biosynthetic process"/>
    <property type="evidence" value="ECO:0007669"/>
    <property type="project" value="UniProtKB-UniPathway"/>
</dbReference>
<evidence type="ECO:0000256" key="10">
    <source>
        <dbReference type="ARBA" id="ARBA00029409"/>
    </source>
</evidence>
<protein>
    <recommendedName>
        <fullName evidence="4">2-amino-4-hydroxy-6-hydroxymethyldihydropteridine pyrophosphokinase</fullName>
        <ecNumber evidence="3">2.7.6.3</ecNumber>
    </recommendedName>
    <alternativeName>
        <fullName evidence="11">6-hydroxymethyl-7,8-dihydropterin pyrophosphokinase</fullName>
    </alternativeName>
    <alternativeName>
        <fullName evidence="12">7,8-dihydro-6-hydroxymethylpterin-pyrophosphokinase</fullName>
    </alternativeName>
</protein>
<evidence type="ECO:0000256" key="5">
    <source>
        <dbReference type="ARBA" id="ARBA00022679"/>
    </source>
</evidence>
<accession>A0A1L3JK00</accession>
<dbReference type="SUPFAM" id="SSF55083">
    <property type="entry name" value="6-hydroxymethyl-7,8-dihydropterin pyrophosphokinase, HPPK"/>
    <property type="match status" value="1"/>
</dbReference>
<dbReference type="Gene3D" id="3.40.50.300">
    <property type="entry name" value="P-loop containing nucleotide triphosphate hydrolases"/>
    <property type="match status" value="1"/>
</dbReference>
<keyword evidence="16" id="KW-1185">Reference proteome</keyword>
<dbReference type="GO" id="GO:0046656">
    <property type="term" value="P:folic acid biosynthetic process"/>
    <property type="evidence" value="ECO:0007669"/>
    <property type="project" value="UniProtKB-KW"/>
</dbReference>
<evidence type="ECO:0000256" key="1">
    <source>
        <dbReference type="ARBA" id="ARBA00005051"/>
    </source>
</evidence>
<dbReference type="KEGG" id="ten:LPB136_08750"/>
<keyword evidence="6" id="KW-0547">Nucleotide-binding</keyword>
<dbReference type="CDD" id="cd00483">
    <property type="entry name" value="HPPK"/>
    <property type="match status" value="1"/>
</dbReference>
<evidence type="ECO:0000259" key="13">
    <source>
        <dbReference type="Pfam" id="PF01288"/>
    </source>
</evidence>
<gene>
    <name evidence="15" type="ORF">LPB136_08750</name>
</gene>
<dbReference type="STRING" id="1850252.LPB136_08750"/>
<dbReference type="GO" id="GO:0003848">
    <property type="term" value="F:2-amino-4-hydroxy-6-hydroxymethyldihydropteridine diphosphokinase activity"/>
    <property type="evidence" value="ECO:0007669"/>
    <property type="project" value="UniProtKB-EC"/>
</dbReference>
<evidence type="ECO:0000256" key="7">
    <source>
        <dbReference type="ARBA" id="ARBA00022777"/>
    </source>
</evidence>
<evidence type="ECO:0000256" key="11">
    <source>
        <dbReference type="ARBA" id="ARBA00029766"/>
    </source>
</evidence>
<evidence type="ECO:0000256" key="2">
    <source>
        <dbReference type="ARBA" id="ARBA00005810"/>
    </source>
</evidence>
<organism evidence="15 16">
    <name type="scientific">Tenacibaculum todarodis</name>
    <dbReference type="NCBI Taxonomy" id="1850252"/>
    <lineage>
        <taxon>Bacteria</taxon>
        <taxon>Pseudomonadati</taxon>
        <taxon>Bacteroidota</taxon>
        <taxon>Flavobacteriia</taxon>
        <taxon>Flavobacteriales</taxon>
        <taxon>Flavobacteriaceae</taxon>
        <taxon>Tenacibaculum</taxon>
    </lineage>
</organism>
<dbReference type="GO" id="GO:0016301">
    <property type="term" value="F:kinase activity"/>
    <property type="evidence" value="ECO:0007669"/>
    <property type="project" value="UniProtKB-KW"/>
</dbReference>
<name>A0A1L3JK00_9FLAO</name>
<dbReference type="AlphaFoldDB" id="A0A1L3JK00"/>
<keyword evidence="9" id="KW-0289">Folate biosynthesis</keyword>
<sequence>MKIQRITYLSLGSNQGNRLENLQKAINIIADTIGDVQKIASVYTTQSVGFKGDDFLNTVIKVTTYLLPETLMQQLLSIEKELGRTRSNSGNYENRKIDLDVLLLDDTIISSENLIVPHPRMLDRKFVLVPLVEIAPDILHPIEKKSLSICLENCTDSSKIKVIPEILVRPIPITEKYNYIAIEGNIGAGKTSLANLISNEFNAKLVLERFADNPFLPKFYEDNERYAFPLEMSFLADRYQQLSDDLAQFDLFKNFIVSDYYIFKSLIFAQVTLQKDEYKLYRKMFDLMYKEITKPDLYVYLYQNTGRLLANIKNRGRDYEQNIEAEYLQKIHDGYSNFIQTQQDLNILTIDVSDLDFVNNPEDYQTILRKIKTHTKPQ</sequence>
<reference evidence="15 16" key="1">
    <citation type="submission" date="2016-11" db="EMBL/GenBank/DDBJ databases">
        <title>Tenacibaculum sp. LPB0136, isolated from marine environment.</title>
        <authorList>
            <person name="Kim E."/>
            <person name="Yi H."/>
        </authorList>
    </citation>
    <scope>NUCLEOTIDE SEQUENCE [LARGE SCALE GENOMIC DNA]</scope>
    <source>
        <strain evidence="15 16">LPB0136</strain>
    </source>
</reference>
<evidence type="ECO:0000313" key="16">
    <source>
        <dbReference type="Proteomes" id="UP000181898"/>
    </source>
</evidence>
<dbReference type="RefSeq" id="WP_072555961.1">
    <property type="nucleotide sequence ID" value="NZ_CP018155.1"/>
</dbReference>
<feature type="domain" description="7,8-dihydro-6-hydroxymethylpterin-pyrophosphokinase" evidence="13">
    <location>
        <begin position="8"/>
        <end position="136"/>
    </location>
</feature>
<dbReference type="Pfam" id="PF01288">
    <property type="entry name" value="HPPK"/>
    <property type="match status" value="1"/>
</dbReference>
<dbReference type="PANTHER" id="PTHR43071:SF1">
    <property type="entry name" value="2-AMINO-4-HYDROXY-6-HYDROXYMETHYLDIHYDROPTERIDINE PYROPHOSPHOKINASE"/>
    <property type="match status" value="1"/>
</dbReference>
<dbReference type="InterPro" id="IPR035907">
    <property type="entry name" value="Hppk_sf"/>
</dbReference>
<dbReference type="Pfam" id="PF01712">
    <property type="entry name" value="dNK"/>
    <property type="match status" value="1"/>
</dbReference>
<dbReference type="GO" id="GO:0005524">
    <property type="term" value="F:ATP binding"/>
    <property type="evidence" value="ECO:0007669"/>
    <property type="project" value="UniProtKB-KW"/>
</dbReference>
<dbReference type="InterPro" id="IPR027417">
    <property type="entry name" value="P-loop_NTPase"/>
</dbReference>
<dbReference type="InterPro" id="IPR000550">
    <property type="entry name" value="Hppk"/>
</dbReference>
<dbReference type="EC" id="2.7.6.3" evidence="3"/>
<keyword evidence="7 15" id="KW-0418">Kinase</keyword>
<evidence type="ECO:0000256" key="8">
    <source>
        <dbReference type="ARBA" id="ARBA00022840"/>
    </source>
</evidence>
<dbReference type="InterPro" id="IPR031314">
    <property type="entry name" value="DNK_dom"/>
</dbReference>
<evidence type="ECO:0000313" key="15">
    <source>
        <dbReference type="EMBL" id="APG65437.1"/>
    </source>
</evidence>
<dbReference type="CDD" id="cd01673">
    <property type="entry name" value="dNK"/>
    <property type="match status" value="1"/>
</dbReference>
<evidence type="ECO:0000256" key="9">
    <source>
        <dbReference type="ARBA" id="ARBA00022909"/>
    </source>
</evidence>
<proteinExistence type="inferred from homology"/>
<dbReference type="SUPFAM" id="SSF52540">
    <property type="entry name" value="P-loop containing nucleoside triphosphate hydrolases"/>
    <property type="match status" value="1"/>
</dbReference>
<keyword evidence="8" id="KW-0067">ATP-binding</keyword>
<evidence type="ECO:0000256" key="4">
    <source>
        <dbReference type="ARBA" id="ARBA00016218"/>
    </source>
</evidence>
<dbReference type="PANTHER" id="PTHR43071">
    <property type="entry name" value="2-AMINO-4-HYDROXY-6-HYDROXYMETHYLDIHYDROPTERIDINE PYROPHOSPHOKINASE"/>
    <property type="match status" value="1"/>
</dbReference>
<dbReference type="Gene3D" id="3.30.70.560">
    <property type="entry name" value="7,8-Dihydro-6-hydroxymethylpterin-pyrophosphokinase HPPK"/>
    <property type="match status" value="1"/>
</dbReference>
<evidence type="ECO:0000256" key="12">
    <source>
        <dbReference type="ARBA" id="ARBA00033413"/>
    </source>
</evidence>
<comment type="similarity">
    <text evidence="2">Belongs to the HPPK family.</text>
</comment>
<dbReference type="NCBIfam" id="TIGR01498">
    <property type="entry name" value="folK"/>
    <property type="match status" value="1"/>
</dbReference>
<evidence type="ECO:0000256" key="3">
    <source>
        <dbReference type="ARBA" id="ARBA00013253"/>
    </source>
</evidence>
<evidence type="ECO:0000256" key="6">
    <source>
        <dbReference type="ARBA" id="ARBA00022741"/>
    </source>
</evidence>
<dbReference type="Proteomes" id="UP000181898">
    <property type="component" value="Chromosome"/>
</dbReference>
<comment type="pathway">
    <text evidence="1">Cofactor biosynthesis; tetrahydrofolate biosynthesis; 2-amino-4-hydroxy-6-hydroxymethyl-7,8-dihydropteridine diphosphate from 7,8-dihydroneopterin triphosphate: step 4/4.</text>
</comment>
<dbReference type="UniPathway" id="UPA00077">
    <property type="reaction ID" value="UER00155"/>
</dbReference>
<dbReference type="EMBL" id="CP018155">
    <property type="protein sequence ID" value="APG65437.1"/>
    <property type="molecule type" value="Genomic_DNA"/>
</dbReference>
<feature type="domain" description="Deoxynucleoside kinase" evidence="14">
    <location>
        <begin position="180"/>
        <end position="374"/>
    </location>
</feature>